<keyword evidence="4" id="KW-1185">Reference proteome</keyword>
<proteinExistence type="predicted"/>
<feature type="compositionally biased region" description="Acidic residues" evidence="1">
    <location>
        <begin position="65"/>
        <end position="74"/>
    </location>
</feature>
<dbReference type="InterPro" id="IPR055548">
    <property type="entry name" value="DUF7124"/>
</dbReference>
<organism evidence="3 4">
    <name type="scientific">Haloplanus rubicundus</name>
    <dbReference type="NCBI Taxonomy" id="1547898"/>
    <lineage>
        <taxon>Archaea</taxon>
        <taxon>Methanobacteriati</taxon>
        <taxon>Methanobacteriota</taxon>
        <taxon>Stenosarchaea group</taxon>
        <taxon>Halobacteria</taxon>
        <taxon>Halobacteriales</taxon>
        <taxon>Haloferacaceae</taxon>
        <taxon>Haloplanus</taxon>
    </lineage>
</organism>
<feature type="region of interest" description="Disordered" evidence="1">
    <location>
        <begin position="1"/>
        <end position="145"/>
    </location>
</feature>
<dbReference type="Pfam" id="PF23439">
    <property type="entry name" value="DUF7124"/>
    <property type="match status" value="1"/>
</dbReference>
<dbReference type="RefSeq" id="WP_114586848.1">
    <property type="nucleotide sequence ID" value="NZ_CP031150.1"/>
</dbReference>
<evidence type="ECO:0000256" key="1">
    <source>
        <dbReference type="SAM" id="MobiDB-lite"/>
    </source>
</evidence>
<gene>
    <name evidence="3" type="ORF">DU500_15535</name>
</gene>
<feature type="compositionally biased region" description="Gly residues" evidence="1">
    <location>
        <begin position="97"/>
        <end position="106"/>
    </location>
</feature>
<protein>
    <recommendedName>
        <fullName evidence="2">DUF7124 domain-containing protein</fullName>
    </recommendedName>
</protein>
<feature type="domain" description="DUF7124" evidence="2">
    <location>
        <begin position="146"/>
        <end position="259"/>
    </location>
</feature>
<dbReference type="KEGG" id="haj:DU500_15535"/>
<evidence type="ECO:0000313" key="3">
    <source>
        <dbReference type="EMBL" id="AXG07726.1"/>
    </source>
</evidence>
<sequence length="262" mass="27622">MTDRIDLDDIDTEEEEPDEEPNRGDWFWQGEGDPADEPDDPFGTAGARERGSDASPTSGAWGDDGAGDQEGDGDDGTHAATPRVPRQSDDKPVGIPIEGGGAGGSHAGDREPVEGGVPDEGGGEGEDESRQPTTGAAPHGEDPDDMTMALTYRAAKRLAHPASAFSDAGAWADWVGIVGRVDTPVINRFQRQNGVDADFFSGTGTGPGERLAEIGPRSMFYAKRMVVVGIAGEDERVAAEADWEFVPLEEAAEKAGWTLDVE</sequence>
<name>A0A345E6A4_9EURY</name>
<feature type="compositionally biased region" description="Acidic residues" evidence="1">
    <location>
        <begin position="8"/>
        <end position="19"/>
    </location>
</feature>
<dbReference type="OrthoDB" id="305958at2157"/>
<dbReference type="AlphaFoldDB" id="A0A345E6A4"/>
<accession>A0A345E6A4</accession>
<evidence type="ECO:0000313" key="4">
    <source>
        <dbReference type="Proteomes" id="UP000253273"/>
    </source>
</evidence>
<evidence type="ECO:0000259" key="2">
    <source>
        <dbReference type="Pfam" id="PF23439"/>
    </source>
</evidence>
<dbReference type="Proteomes" id="UP000253273">
    <property type="component" value="Chromosome"/>
</dbReference>
<dbReference type="EMBL" id="CP031150">
    <property type="protein sequence ID" value="AXG07726.1"/>
    <property type="molecule type" value="Genomic_DNA"/>
</dbReference>
<reference evidence="3 4" key="1">
    <citation type="submission" date="2018-07" db="EMBL/GenBank/DDBJ databases">
        <title>Genome sequences of Haloplanus sp. CBA1113.</title>
        <authorList>
            <person name="Kim Y.B."/>
            <person name="Roh S.W."/>
        </authorList>
    </citation>
    <scope>NUCLEOTIDE SEQUENCE [LARGE SCALE GENOMIC DNA]</scope>
    <source>
        <strain evidence="3 4">CBA1113</strain>
    </source>
</reference>
<dbReference type="GeneID" id="37284826"/>